<dbReference type="GO" id="GO:1904262">
    <property type="term" value="P:negative regulation of TORC1 signaling"/>
    <property type="evidence" value="ECO:0007669"/>
    <property type="project" value="TreeGrafter"/>
</dbReference>
<dbReference type="AlphaFoldDB" id="A0A7S3DLE4"/>
<dbReference type="PANTHER" id="PTHR13153:SF5">
    <property type="entry name" value="GATOR COMPLEX PROTEIN NPRL3"/>
    <property type="match status" value="1"/>
</dbReference>
<dbReference type="GO" id="GO:0034198">
    <property type="term" value="P:cellular response to amino acid starvation"/>
    <property type="evidence" value="ECO:0007669"/>
    <property type="project" value="TreeGrafter"/>
</dbReference>
<dbReference type="GO" id="GO:1990130">
    <property type="term" value="C:GATOR1 complex"/>
    <property type="evidence" value="ECO:0007669"/>
    <property type="project" value="TreeGrafter"/>
</dbReference>
<dbReference type="InterPro" id="IPR005365">
    <property type="entry name" value="Npr3"/>
</dbReference>
<gene>
    <name evidence="1" type="ORF">PBIL07802_LOCUS23117</name>
</gene>
<protein>
    <submittedName>
        <fullName evidence="1">Uncharacterized protein</fullName>
    </submittedName>
</protein>
<reference evidence="1" key="1">
    <citation type="submission" date="2021-01" db="EMBL/GenBank/DDBJ databases">
        <authorList>
            <person name="Corre E."/>
            <person name="Pelletier E."/>
            <person name="Niang G."/>
            <person name="Scheremetjew M."/>
            <person name="Finn R."/>
            <person name="Kale V."/>
            <person name="Holt S."/>
            <person name="Cochrane G."/>
            <person name="Meng A."/>
            <person name="Brown T."/>
            <person name="Cohen L."/>
        </authorList>
    </citation>
    <scope>NUCLEOTIDE SEQUENCE</scope>
    <source>
        <strain evidence="1">NIES-2562</strain>
    </source>
</reference>
<sequence>MRCISETKESMPERDAFRQNGIQSALNSSDLARTLKEIFDSLRSCGQVHVCFNSWTSVSFLLNTKRDVSNTMMQAQTFGLYNIEETRSSLARKGDVSPALSRFVNSVHKLECKKKIDDVSLEIQASLRQTQLFAKHLRYFQHGEITQLVTRNDRFVVNPESCLVSSKSKRILFFRNCKRRIQVQK</sequence>
<evidence type="ECO:0000313" key="1">
    <source>
        <dbReference type="EMBL" id="CAE0260828.1"/>
    </source>
</evidence>
<dbReference type="PANTHER" id="PTHR13153">
    <property type="entry name" value="CGTHBA PROTEIN -14 GENE PROTEIN"/>
    <property type="match status" value="1"/>
</dbReference>
<organism evidence="1">
    <name type="scientific">Palpitomonas bilix</name>
    <dbReference type="NCBI Taxonomy" id="652834"/>
    <lineage>
        <taxon>Eukaryota</taxon>
        <taxon>Eukaryota incertae sedis</taxon>
    </lineage>
</organism>
<accession>A0A7S3DLE4</accession>
<dbReference type="GO" id="GO:0038202">
    <property type="term" value="P:TORC1 signaling"/>
    <property type="evidence" value="ECO:0007669"/>
    <property type="project" value="TreeGrafter"/>
</dbReference>
<proteinExistence type="predicted"/>
<dbReference type="EMBL" id="HBIB01035678">
    <property type="protein sequence ID" value="CAE0260828.1"/>
    <property type="molecule type" value="Transcribed_RNA"/>
</dbReference>
<dbReference type="GO" id="GO:0010508">
    <property type="term" value="P:positive regulation of autophagy"/>
    <property type="evidence" value="ECO:0007669"/>
    <property type="project" value="TreeGrafter"/>
</dbReference>
<name>A0A7S3DLE4_9EUKA</name>